<reference evidence="1 2" key="1">
    <citation type="submission" date="2014-04" db="EMBL/GenBank/DDBJ databases">
        <title>Evolutionary Origins and Diversification of the Mycorrhizal Mutualists.</title>
        <authorList>
            <consortium name="DOE Joint Genome Institute"/>
            <consortium name="Mycorrhizal Genomics Consortium"/>
            <person name="Kohler A."/>
            <person name="Kuo A."/>
            <person name="Nagy L.G."/>
            <person name="Floudas D."/>
            <person name="Copeland A."/>
            <person name="Barry K.W."/>
            <person name="Cichocki N."/>
            <person name="Veneault-Fourrey C."/>
            <person name="LaButti K."/>
            <person name="Lindquist E.A."/>
            <person name="Lipzen A."/>
            <person name="Lundell T."/>
            <person name="Morin E."/>
            <person name="Murat C."/>
            <person name="Riley R."/>
            <person name="Ohm R."/>
            <person name="Sun H."/>
            <person name="Tunlid A."/>
            <person name="Henrissat B."/>
            <person name="Grigoriev I.V."/>
            <person name="Hibbett D.S."/>
            <person name="Martin F."/>
        </authorList>
    </citation>
    <scope>NUCLEOTIDE SEQUENCE [LARGE SCALE GENOMIC DNA]</scope>
    <source>
        <strain evidence="1 2">MD-312</strain>
    </source>
</reference>
<evidence type="ECO:0000313" key="1">
    <source>
        <dbReference type="EMBL" id="KIJ61074.1"/>
    </source>
</evidence>
<accession>A0A0C9V637</accession>
<dbReference type="Proteomes" id="UP000053820">
    <property type="component" value="Unassembled WGS sequence"/>
</dbReference>
<protein>
    <submittedName>
        <fullName evidence="1">Uncharacterized protein</fullName>
    </submittedName>
</protein>
<gene>
    <name evidence="1" type="ORF">HYDPIDRAFT_116322</name>
</gene>
<name>A0A0C9V637_9AGAM</name>
<proteinExistence type="predicted"/>
<dbReference type="AlphaFoldDB" id="A0A0C9V637"/>
<keyword evidence="2" id="KW-1185">Reference proteome</keyword>
<evidence type="ECO:0000313" key="2">
    <source>
        <dbReference type="Proteomes" id="UP000053820"/>
    </source>
</evidence>
<dbReference type="HOGENOM" id="CLU_2794261_0_0_1"/>
<dbReference type="EMBL" id="KN839865">
    <property type="protein sequence ID" value="KIJ61074.1"/>
    <property type="molecule type" value="Genomic_DNA"/>
</dbReference>
<sequence>MAKQSQCFSSFVTVERGFGKREHEQVLSLSHSKDVPVKTPVYTNFSIRSRVLALAESGTTVTIPALCT</sequence>
<organism evidence="1 2">
    <name type="scientific">Hydnomerulius pinastri MD-312</name>
    <dbReference type="NCBI Taxonomy" id="994086"/>
    <lineage>
        <taxon>Eukaryota</taxon>
        <taxon>Fungi</taxon>
        <taxon>Dikarya</taxon>
        <taxon>Basidiomycota</taxon>
        <taxon>Agaricomycotina</taxon>
        <taxon>Agaricomycetes</taxon>
        <taxon>Agaricomycetidae</taxon>
        <taxon>Boletales</taxon>
        <taxon>Boletales incertae sedis</taxon>
        <taxon>Leucogyrophana</taxon>
    </lineage>
</organism>